<dbReference type="AlphaFoldDB" id="A0A075AQK5"/>
<organism evidence="1 2">
    <name type="scientific">Rozella allomycis (strain CSF55)</name>
    <dbReference type="NCBI Taxonomy" id="988480"/>
    <lineage>
        <taxon>Eukaryota</taxon>
        <taxon>Fungi</taxon>
        <taxon>Fungi incertae sedis</taxon>
        <taxon>Cryptomycota</taxon>
        <taxon>Cryptomycota incertae sedis</taxon>
        <taxon>Rozella</taxon>
    </lineage>
</organism>
<proteinExistence type="predicted"/>
<evidence type="ECO:0000313" key="2">
    <source>
        <dbReference type="Proteomes" id="UP000030755"/>
    </source>
</evidence>
<gene>
    <name evidence="1" type="ORF">O9G_002308</name>
</gene>
<evidence type="ECO:0000313" key="1">
    <source>
        <dbReference type="EMBL" id="EPZ32531.1"/>
    </source>
</evidence>
<keyword evidence="2" id="KW-1185">Reference proteome</keyword>
<protein>
    <submittedName>
        <fullName evidence="1">Uncharacterized protein</fullName>
    </submittedName>
</protein>
<dbReference type="EMBL" id="KE561145">
    <property type="protein sequence ID" value="EPZ32531.1"/>
    <property type="molecule type" value="Genomic_DNA"/>
</dbReference>
<reference evidence="1 2" key="1">
    <citation type="journal article" date="2013" name="Curr. Biol.">
        <title>Shared signatures of parasitism and phylogenomics unite Cryptomycota and microsporidia.</title>
        <authorList>
            <person name="James T.Y."/>
            <person name="Pelin A."/>
            <person name="Bonen L."/>
            <person name="Ahrendt S."/>
            <person name="Sain D."/>
            <person name="Corradi N."/>
            <person name="Stajich J.E."/>
        </authorList>
    </citation>
    <scope>NUCLEOTIDE SEQUENCE [LARGE SCALE GENOMIC DNA]</scope>
    <source>
        <strain evidence="1 2">CSF55</strain>
    </source>
</reference>
<name>A0A075AQK5_ROZAC</name>
<sequence>MEDLWKSINPSTLVYCISAGQSIKKLQAHLKTNLTIPHSVDKFIDLILINESPNCLDDQYDFKTFVDQFINVFMGLIGVANLNITDEQLYQYFNKVQRDVTLPTIEAGTFHEWQVYQNEPFKVEDVAKLFALKFKDYLMDIEEYI</sequence>
<accession>A0A075AQK5</accession>
<dbReference type="Proteomes" id="UP000030755">
    <property type="component" value="Unassembled WGS sequence"/>
</dbReference>
<dbReference type="HOGENOM" id="CLU_1787920_0_0_1"/>